<feature type="region of interest" description="Disordered" evidence="1">
    <location>
        <begin position="190"/>
        <end position="322"/>
    </location>
</feature>
<feature type="compositionally biased region" description="Polar residues" evidence="1">
    <location>
        <begin position="899"/>
        <end position="909"/>
    </location>
</feature>
<feature type="compositionally biased region" description="Polar residues" evidence="1">
    <location>
        <begin position="213"/>
        <end position="230"/>
    </location>
</feature>
<feature type="compositionally biased region" description="Polar residues" evidence="1">
    <location>
        <begin position="997"/>
        <end position="1017"/>
    </location>
</feature>
<feature type="region of interest" description="Disordered" evidence="1">
    <location>
        <begin position="1178"/>
        <end position="1308"/>
    </location>
</feature>
<feature type="compositionally biased region" description="Basic and acidic residues" evidence="1">
    <location>
        <begin position="119"/>
        <end position="131"/>
    </location>
</feature>
<feature type="region of interest" description="Disordered" evidence="1">
    <location>
        <begin position="106"/>
        <end position="152"/>
    </location>
</feature>
<proteinExistence type="predicted"/>
<feature type="compositionally biased region" description="Basic and acidic residues" evidence="1">
    <location>
        <begin position="916"/>
        <end position="925"/>
    </location>
</feature>
<feature type="region of interest" description="Disordered" evidence="1">
    <location>
        <begin position="844"/>
        <end position="1134"/>
    </location>
</feature>
<dbReference type="OrthoDB" id="5335210at2759"/>
<organism evidence="2 3">
    <name type="scientific">Sporormia fimetaria CBS 119925</name>
    <dbReference type="NCBI Taxonomy" id="1340428"/>
    <lineage>
        <taxon>Eukaryota</taxon>
        <taxon>Fungi</taxon>
        <taxon>Dikarya</taxon>
        <taxon>Ascomycota</taxon>
        <taxon>Pezizomycotina</taxon>
        <taxon>Dothideomycetes</taxon>
        <taxon>Pleosporomycetidae</taxon>
        <taxon>Pleosporales</taxon>
        <taxon>Sporormiaceae</taxon>
        <taxon>Sporormia</taxon>
    </lineage>
</organism>
<feature type="compositionally biased region" description="Polar residues" evidence="1">
    <location>
        <begin position="573"/>
        <end position="587"/>
    </location>
</feature>
<feature type="compositionally biased region" description="Low complexity" evidence="1">
    <location>
        <begin position="236"/>
        <end position="295"/>
    </location>
</feature>
<protein>
    <submittedName>
        <fullName evidence="2">Uncharacterized protein</fullName>
    </submittedName>
</protein>
<evidence type="ECO:0000256" key="1">
    <source>
        <dbReference type="SAM" id="MobiDB-lite"/>
    </source>
</evidence>
<feature type="compositionally biased region" description="Basic and acidic residues" evidence="1">
    <location>
        <begin position="190"/>
        <end position="201"/>
    </location>
</feature>
<dbReference type="Proteomes" id="UP000799440">
    <property type="component" value="Unassembled WGS sequence"/>
</dbReference>
<dbReference type="EMBL" id="MU006573">
    <property type="protein sequence ID" value="KAF2747421.1"/>
    <property type="molecule type" value="Genomic_DNA"/>
</dbReference>
<evidence type="ECO:0000313" key="3">
    <source>
        <dbReference type="Proteomes" id="UP000799440"/>
    </source>
</evidence>
<name>A0A6A6VE20_9PLEO</name>
<feature type="compositionally biased region" description="Low complexity" evidence="1">
    <location>
        <begin position="730"/>
        <end position="745"/>
    </location>
</feature>
<keyword evidence="3" id="KW-1185">Reference proteome</keyword>
<feature type="compositionally biased region" description="Basic and acidic residues" evidence="1">
    <location>
        <begin position="936"/>
        <end position="945"/>
    </location>
</feature>
<feature type="compositionally biased region" description="Basic residues" evidence="1">
    <location>
        <begin position="1"/>
        <end position="10"/>
    </location>
</feature>
<feature type="compositionally biased region" description="Pro residues" evidence="1">
    <location>
        <begin position="1092"/>
        <end position="1102"/>
    </location>
</feature>
<feature type="compositionally biased region" description="Basic and acidic residues" evidence="1">
    <location>
        <begin position="61"/>
        <end position="81"/>
    </location>
</feature>
<feature type="region of interest" description="Disordered" evidence="1">
    <location>
        <begin position="438"/>
        <end position="802"/>
    </location>
</feature>
<accession>A0A6A6VE20</accession>
<reference evidence="2" key="1">
    <citation type="journal article" date="2020" name="Stud. Mycol.">
        <title>101 Dothideomycetes genomes: a test case for predicting lifestyles and emergence of pathogens.</title>
        <authorList>
            <person name="Haridas S."/>
            <person name="Albert R."/>
            <person name="Binder M."/>
            <person name="Bloem J."/>
            <person name="Labutti K."/>
            <person name="Salamov A."/>
            <person name="Andreopoulos B."/>
            <person name="Baker S."/>
            <person name="Barry K."/>
            <person name="Bills G."/>
            <person name="Bluhm B."/>
            <person name="Cannon C."/>
            <person name="Castanera R."/>
            <person name="Culley D."/>
            <person name="Daum C."/>
            <person name="Ezra D."/>
            <person name="Gonzalez J."/>
            <person name="Henrissat B."/>
            <person name="Kuo A."/>
            <person name="Liang C."/>
            <person name="Lipzen A."/>
            <person name="Lutzoni F."/>
            <person name="Magnuson J."/>
            <person name="Mondo S."/>
            <person name="Nolan M."/>
            <person name="Ohm R."/>
            <person name="Pangilinan J."/>
            <person name="Park H.-J."/>
            <person name="Ramirez L."/>
            <person name="Alfaro M."/>
            <person name="Sun H."/>
            <person name="Tritt A."/>
            <person name="Yoshinaga Y."/>
            <person name="Zwiers L.-H."/>
            <person name="Turgeon B."/>
            <person name="Goodwin S."/>
            <person name="Spatafora J."/>
            <person name="Crous P."/>
            <person name="Grigoriev I."/>
        </authorList>
    </citation>
    <scope>NUCLEOTIDE SEQUENCE</scope>
    <source>
        <strain evidence="2">CBS 119925</strain>
    </source>
</reference>
<evidence type="ECO:0000313" key="2">
    <source>
        <dbReference type="EMBL" id="KAF2747421.1"/>
    </source>
</evidence>
<feature type="compositionally biased region" description="Polar residues" evidence="1">
    <location>
        <begin position="1061"/>
        <end position="1082"/>
    </location>
</feature>
<feature type="compositionally biased region" description="Basic and acidic residues" evidence="1">
    <location>
        <begin position="844"/>
        <end position="853"/>
    </location>
</feature>
<feature type="compositionally biased region" description="Polar residues" evidence="1">
    <location>
        <begin position="1121"/>
        <end position="1133"/>
    </location>
</feature>
<feature type="compositionally biased region" description="Polar residues" evidence="1">
    <location>
        <begin position="1178"/>
        <end position="1190"/>
    </location>
</feature>
<feature type="compositionally biased region" description="Low complexity" evidence="1">
    <location>
        <begin position="966"/>
        <end position="983"/>
    </location>
</feature>
<feature type="compositionally biased region" description="Polar residues" evidence="1">
    <location>
        <begin position="712"/>
        <end position="728"/>
    </location>
</feature>
<feature type="compositionally biased region" description="Polar residues" evidence="1">
    <location>
        <begin position="746"/>
        <end position="758"/>
    </location>
</feature>
<feature type="compositionally biased region" description="Polar residues" evidence="1">
    <location>
        <begin position="1299"/>
        <end position="1308"/>
    </location>
</feature>
<gene>
    <name evidence="2" type="ORF">M011DRAFT_59519</name>
</gene>
<feature type="compositionally biased region" description="Basic and acidic residues" evidence="1">
    <location>
        <begin position="1027"/>
        <end position="1038"/>
    </location>
</feature>
<sequence>MNRFLTRKKDKSSDDGSAKKKKGKKGQPEPEPQINLATVLPPTDDFRTSLIMPSLSTRFSMLREQDDPNSKLGKASDDSVLHPKRQSRLHEFGFVPGGLSDIAEVSSIKGSARPGFSAERQDSFDSRRSEDNSGSVMTRSRPGEGNNLFGGRQKIYKISNTGSSKSLGGKILYEDDLHLSTFQKFRLEERERLRQQEEAGRDAQAAKLDHSEGPSSPTQDTYSPSIAGSTQRRETSSSTTSGNANARSSTAATSIASQGGASISTSSPAQVAHSSATSPHPPTAAGASAGPTSPHDLNRSATKGRRLYEQALDQHMHDQQSSAMNRLNSIQRTRAPTGRSTPPLLFSQPRSATNLHERFNRLPLNGRDYQSNNASPVLSRPQSPHLVSPLGSDSDEAHMLNLALQPNDRGKATAMGAFNKPTHAFSEQQYAERLKQLHQDRELPVAKPTLPKKPTLRERAEMEQRKRAGSATSDKAKPAVPPVEPMPKAEDPLLPSAPHEKQEKQVQKPSDAPADDATPNEKDEVPSAFSMFQLAANRMKTAASPPTDFEKPLKSTTSPPIRSEPPSKDAISPDSQAGATFFSSPGSSDDEDDVPKPLIVKPAELDRRFQNIPTATGPAPPILDHPALRSRSNSRGEAFTHPAFRSRSNSRPAPTLRERSGSRPAMPRAEASSPKEPASPQPADQGGDADVDSPTLGPTNGGLSGLIRQHLRNLSTVSSDYGENSQVAKSPPAAAGASQGQQPASDANTTHSSYTHSNPWDLDDIDSYVERDSTSSTSPVEAQKSKLRSQDPSAMLISPQAVNETISEWEKEMKRTHKREPSVEERDAFQRELALRQRAIQESLRTRAAENRGRTASPAPGGGLKNALNMLRAKSSRESFATVEQRHGEHKPMRMLGLGTNSTNASSVSLVGPYAEHGRPDERVAPRRILQQSEQDAQRELENRQRSATNDSSRDAAWKGRTPPQSSNSSTRGRSSSEVSSGRSRSRPRQYREEPDQSPNDGPGSRNTGYTSNNSTPVVPENPHQGPFHEKASMESQRKMRSRSNSRPAQSNYYEPKHLQPIQTSQGVANGSTPRLSPSPNSAMHPYSPGLPVSPRPSPGAPSPSMSSFRPPPSPVPPFSAHSTPPISGTSTPVAAAFNTGAATMMASNGALRKKSINKADISEPIFLSTTSVIDTVNLPSGASLKNGSQAPPPLPPINPMRRKFGFGRTPSDEHTAHPLSAGSSPSAPYGDAMYTNSTDALPPKGPPPRQRLRKTSSEGRSLHSKSQVHAGASPVVSTKPFGGRNGSPPRPINEHPVPQQNMNGAMF</sequence>
<feature type="compositionally biased region" description="Basic and acidic residues" evidence="1">
    <location>
        <begin position="455"/>
        <end position="466"/>
    </location>
</feature>
<feature type="region of interest" description="Disordered" evidence="1">
    <location>
        <begin position="1"/>
        <end position="84"/>
    </location>
</feature>
<feature type="compositionally biased region" description="Basic and acidic residues" evidence="1">
    <location>
        <begin position="306"/>
        <end position="318"/>
    </location>
</feature>